<name>A0A401QWA2_STRNR</name>
<evidence type="ECO:0000313" key="2">
    <source>
        <dbReference type="EMBL" id="GCB89650.1"/>
    </source>
</evidence>
<feature type="region of interest" description="Disordered" evidence="1">
    <location>
        <begin position="146"/>
        <end position="212"/>
    </location>
</feature>
<reference evidence="2 3" key="1">
    <citation type="journal article" date="2019" name="Microbiol. Resour. Announc.">
        <title>Draft Genome Sequence of the Most Traditional epsilon-Poly-l-Lysine Producer, Streptomyces albulus NBRC14147.</title>
        <authorList>
            <person name="Yamanaka K."/>
            <person name="Hamano Y."/>
        </authorList>
    </citation>
    <scope>NUCLEOTIDE SEQUENCE [LARGE SCALE GENOMIC DNA]</scope>
    <source>
        <strain evidence="2 3">NBRC 14147</strain>
    </source>
</reference>
<dbReference type="Proteomes" id="UP000288351">
    <property type="component" value="Unassembled WGS sequence"/>
</dbReference>
<protein>
    <submittedName>
        <fullName evidence="2">Uncharacterized protein</fullName>
    </submittedName>
</protein>
<comment type="caution">
    <text evidence="2">The sequence shown here is derived from an EMBL/GenBank/DDBJ whole genome shotgun (WGS) entry which is preliminary data.</text>
</comment>
<feature type="region of interest" description="Disordered" evidence="1">
    <location>
        <begin position="51"/>
        <end position="75"/>
    </location>
</feature>
<evidence type="ECO:0000256" key="1">
    <source>
        <dbReference type="SAM" id="MobiDB-lite"/>
    </source>
</evidence>
<proteinExistence type="predicted"/>
<sequence>MPRGRGRSAGAECRSAGGPRTGLLCSVPIGAGPAGPPGAGGALPRRARRRFRGPPRRVRHPGPVQVEAAPLNPPNTGPPLRPCATYLAVIAVPVVGGAVVVVRLGDAYGRPAPDPPPGPGRARSGRRTTLTAPLSCLPCPRVHGRQVLGPSTAPRNEEVQLPGPSVRRDATGGGGTGPLSFRPGTTPATSDGARHRAADVNSAPRQGGWRRARVVTANDGKPVLRHEATAPAPARRGRTGLAPRCGAALLASGKRRLNGVTFAGVGRWRCCRSQEPRERTGHVP</sequence>
<feature type="region of interest" description="Disordered" evidence="1">
    <location>
        <begin position="27"/>
        <end position="46"/>
    </location>
</feature>
<evidence type="ECO:0000313" key="3">
    <source>
        <dbReference type="Proteomes" id="UP000288351"/>
    </source>
</evidence>
<dbReference type="EMBL" id="BHXC01000006">
    <property type="protein sequence ID" value="GCB89650.1"/>
    <property type="molecule type" value="Genomic_DNA"/>
</dbReference>
<gene>
    <name evidence="2" type="ORF">SALB_02338</name>
</gene>
<feature type="compositionally biased region" description="Basic residues" evidence="1">
    <location>
        <begin position="51"/>
        <end position="60"/>
    </location>
</feature>
<dbReference type="AlphaFoldDB" id="A0A401QWA2"/>
<accession>A0A401QWA2</accession>
<organism evidence="2 3">
    <name type="scientific">Streptomyces noursei</name>
    <name type="common">Streptomyces albulus</name>
    <dbReference type="NCBI Taxonomy" id="1971"/>
    <lineage>
        <taxon>Bacteria</taxon>
        <taxon>Bacillati</taxon>
        <taxon>Actinomycetota</taxon>
        <taxon>Actinomycetes</taxon>
        <taxon>Kitasatosporales</taxon>
        <taxon>Streptomycetaceae</taxon>
        <taxon>Streptomyces</taxon>
    </lineage>
</organism>